<organism evidence="10 11">
    <name type="scientific">Faecalibacter rhinopitheci</name>
    <dbReference type="NCBI Taxonomy" id="2779678"/>
    <lineage>
        <taxon>Bacteria</taxon>
        <taxon>Pseudomonadati</taxon>
        <taxon>Bacteroidota</taxon>
        <taxon>Flavobacteriia</taxon>
        <taxon>Flavobacteriales</taxon>
        <taxon>Weeksellaceae</taxon>
        <taxon>Faecalibacter</taxon>
    </lineage>
</organism>
<dbReference type="PANTHER" id="PTHR30069">
    <property type="entry name" value="TONB-DEPENDENT OUTER MEMBRANE RECEPTOR"/>
    <property type="match status" value="1"/>
</dbReference>
<comment type="similarity">
    <text evidence="8">Belongs to the TonB-dependent receptor family.</text>
</comment>
<keyword evidence="2 8" id="KW-0813">Transport</keyword>
<keyword evidence="11" id="KW-1185">Reference proteome</keyword>
<evidence type="ECO:0000256" key="4">
    <source>
        <dbReference type="ARBA" id="ARBA00022692"/>
    </source>
</evidence>
<evidence type="ECO:0000256" key="8">
    <source>
        <dbReference type="PROSITE-ProRule" id="PRU01360"/>
    </source>
</evidence>
<dbReference type="Gene3D" id="2.40.170.20">
    <property type="entry name" value="TonB-dependent receptor, beta-barrel domain"/>
    <property type="match status" value="1"/>
</dbReference>
<evidence type="ECO:0000256" key="2">
    <source>
        <dbReference type="ARBA" id="ARBA00022448"/>
    </source>
</evidence>
<accession>A0A8J7FYI9</accession>
<comment type="subcellular location">
    <subcellularLocation>
        <location evidence="1 8">Cell outer membrane</location>
        <topology evidence="1 8">Multi-pass membrane protein</topology>
    </subcellularLocation>
</comment>
<dbReference type="AlphaFoldDB" id="A0A8J7FYI9"/>
<keyword evidence="5" id="KW-0732">Signal</keyword>
<evidence type="ECO:0000256" key="6">
    <source>
        <dbReference type="ARBA" id="ARBA00023136"/>
    </source>
</evidence>
<evidence type="ECO:0000256" key="7">
    <source>
        <dbReference type="ARBA" id="ARBA00023237"/>
    </source>
</evidence>
<dbReference type="InterPro" id="IPR041700">
    <property type="entry name" value="OMP_b-brl_3"/>
</dbReference>
<protein>
    <submittedName>
        <fullName evidence="10">TonB-dependent receptor family protein</fullName>
    </submittedName>
</protein>
<dbReference type="GO" id="GO:0009279">
    <property type="term" value="C:cell outer membrane"/>
    <property type="evidence" value="ECO:0007669"/>
    <property type="project" value="UniProtKB-SubCell"/>
</dbReference>
<dbReference type="SUPFAM" id="SSF56935">
    <property type="entry name" value="Porins"/>
    <property type="match status" value="1"/>
</dbReference>
<dbReference type="GO" id="GO:0044718">
    <property type="term" value="P:siderophore transmembrane transport"/>
    <property type="evidence" value="ECO:0007669"/>
    <property type="project" value="TreeGrafter"/>
</dbReference>
<dbReference type="InterPro" id="IPR037066">
    <property type="entry name" value="Plug_dom_sf"/>
</dbReference>
<keyword evidence="7 8" id="KW-0998">Cell outer membrane</keyword>
<dbReference type="InterPro" id="IPR039426">
    <property type="entry name" value="TonB-dep_rcpt-like"/>
</dbReference>
<reference evidence="10" key="1">
    <citation type="submission" date="2020-10" db="EMBL/GenBank/DDBJ databases">
        <authorList>
            <person name="Lu T."/>
            <person name="Wang Q."/>
            <person name="Han X."/>
        </authorList>
    </citation>
    <scope>NUCLEOTIDE SEQUENCE</scope>
    <source>
        <strain evidence="10">WQ 117</strain>
    </source>
</reference>
<evidence type="ECO:0000259" key="9">
    <source>
        <dbReference type="Pfam" id="PF14905"/>
    </source>
</evidence>
<keyword evidence="3 8" id="KW-1134">Transmembrane beta strand</keyword>
<sequence length="801" mass="91878">MKKYIFPIFTLFAIHSYSQQEVKGIILQQDQSPAPYVDVILLTDNKIIDEVSTDENGIFKTFLENGNYILRIEESGIALHTQSILIAGDKEIGVIVLPNQENITLKETVVTGQKKLIEKKVDRLIFNPDLAEGAKGGNALDALRLAPRIKVDESTDAVSIIGKGSVTVMINDRLMQMDQTQLANYLKTIRTEDIEKIEIITNPPAKYDASGNSGVINIVTKTAKDESINGSLSTSYSRALADSFNHNANLNFRKDKWTFTSRLYNGNGEWKNHNRSEIIYPTTYWESKVNNQNKNKYLGGGIGIDYQLNKKLITGFNLDLSNGKGTNESSYRTNIFNQPDKNLDRYIFNDNKGTSWDWSYVGFNYHIIQKFNEEGKKLTFDFDYSNNSNLSHNMVNSNEFNADNIPINNKDQGNETITDLEANRYNVSIDMEHPINSWKMNYGTRLRFGNDTANNNRLFRLGNTPFIEDPSYKYAITYQENIYALYYSIEKQFNDKWTAKLGLRYEHADVNGKSNEQNIDFKKTYDGLFPTAYLMYEPAENHSLSLNYSRRVDRPMLWSLNPMLIKINDYTYSQGNLDLVPSYSQNLEFEYAYKDLSVTSIYYRHTSDLTTNISFSDADTQITIDKLYNFGKTYSIGVSENINIKPLKWWKINASADVYYIKTTGTIPERNYVLDGINGEFQLTNNLELNKKKTLFANYSFSYQTSGSDQDMDSYDDFMRHNLGFRALLFNKKLQLSLNINNLFENRNVTYSSYTNNIYSSFTSEAFRTYRIGLTYNFGKQFNIERSKSNQEQSGGSGGKG</sequence>
<dbReference type="Pfam" id="PF14905">
    <property type="entry name" value="OMP_b-brl_3"/>
    <property type="match status" value="1"/>
</dbReference>
<comment type="caution">
    <text evidence="10">The sequence shown here is derived from an EMBL/GenBank/DDBJ whole genome shotgun (WGS) entry which is preliminary data.</text>
</comment>
<evidence type="ECO:0000256" key="1">
    <source>
        <dbReference type="ARBA" id="ARBA00004571"/>
    </source>
</evidence>
<dbReference type="PANTHER" id="PTHR30069:SF29">
    <property type="entry name" value="HEMOGLOBIN AND HEMOGLOBIN-HAPTOGLOBIN-BINDING PROTEIN 1-RELATED"/>
    <property type="match status" value="1"/>
</dbReference>
<dbReference type="Gene3D" id="2.170.130.10">
    <property type="entry name" value="TonB-dependent receptor, plug domain"/>
    <property type="match status" value="1"/>
</dbReference>
<keyword evidence="4 8" id="KW-0812">Transmembrane</keyword>
<dbReference type="PROSITE" id="PS52016">
    <property type="entry name" value="TONB_DEPENDENT_REC_3"/>
    <property type="match status" value="1"/>
</dbReference>
<name>A0A8J7FYI9_9FLAO</name>
<gene>
    <name evidence="10" type="ORF">IM532_11325</name>
</gene>
<dbReference type="EMBL" id="JADGIK010000007">
    <property type="protein sequence ID" value="MBF0598023.1"/>
    <property type="molecule type" value="Genomic_DNA"/>
</dbReference>
<evidence type="ECO:0000256" key="5">
    <source>
        <dbReference type="ARBA" id="ARBA00022729"/>
    </source>
</evidence>
<keyword evidence="10" id="KW-0675">Receptor</keyword>
<proteinExistence type="inferred from homology"/>
<dbReference type="GO" id="GO:0015344">
    <property type="term" value="F:siderophore uptake transmembrane transporter activity"/>
    <property type="evidence" value="ECO:0007669"/>
    <property type="project" value="TreeGrafter"/>
</dbReference>
<evidence type="ECO:0000256" key="3">
    <source>
        <dbReference type="ARBA" id="ARBA00022452"/>
    </source>
</evidence>
<feature type="domain" description="Outer membrane protein beta-barrel" evidence="9">
    <location>
        <begin position="369"/>
        <end position="776"/>
    </location>
</feature>
<dbReference type="RefSeq" id="WP_194183563.1">
    <property type="nucleotide sequence ID" value="NZ_JADGIK010000007.1"/>
</dbReference>
<dbReference type="InterPro" id="IPR008969">
    <property type="entry name" value="CarboxyPept-like_regulatory"/>
</dbReference>
<dbReference type="Proteomes" id="UP000608754">
    <property type="component" value="Unassembled WGS sequence"/>
</dbReference>
<dbReference type="SUPFAM" id="SSF49464">
    <property type="entry name" value="Carboxypeptidase regulatory domain-like"/>
    <property type="match status" value="1"/>
</dbReference>
<keyword evidence="6 8" id="KW-0472">Membrane</keyword>
<evidence type="ECO:0000313" key="10">
    <source>
        <dbReference type="EMBL" id="MBF0598023.1"/>
    </source>
</evidence>
<evidence type="ECO:0000313" key="11">
    <source>
        <dbReference type="Proteomes" id="UP000608754"/>
    </source>
</evidence>
<dbReference type="InterPro" id="IPR036942">
    <property type="entry name" value="Beta-barrel_TonB_sf"/>
</dbReference>